<gene>
    <name evidence="2" type="ORF">CFX1CAM_0698</name>
</gene>
<dbReference type="SUPFAM" id="SSF52833">
    <property type="entry name" value="Thioredoxin-like"/>
    <property type="match status" value="1"/>
</dbReference>
<dbReference type="Gene3D" id="3.40.30.10">
    <property type="entry name" value="Glutaredoxin"/>
    <property type="match status" value="1"/>
</dbReference>
<keyword evidence="1" id="KW-0472">Membrane</keyword>
<feature type="transmembrane region" description="Helical" evidence="1">
    <location>
        <begin position="207"/>
        <end position="232"/>
    </location>
</feature>
<dbReference type="OrthoDB" id="9798180at2"/>
<dbReference type="KEGG" id="abat:CFX1CAM_0698"/>
<feature type="transmembrane region" description="Helical" evidence="1">
    <location>
        <begin position="372"/>
        <end position="400"/>
    </location>
</feature>
<sequence length="475" mass="53211">MFKNIKNVLVKFFVAILIISAPIMALSIPPVSAVGNTVNVYFFEGEGCPYCARTREFLLSLSEQDERIVIHEFEVYFNLEDREFFVEFAAVHGFEPAYVPTTFIGDQYWVGFNEAIQGEITQKIQYCLVNDCVDYGVNILPPDTFPEQPQPEPPPILEEPEIQEPEIQAPEIQAPEIQEPETQEPEQEELMINLPFIGKVNLADKSLLLSTLLIALVDGFNPCSIWVLSLLLAITLNSRSRKKVLIIGLVFIFVTGFVYALFISGLFTVFTFVGYTGWIQFIVAVFALFFAVVNIKDYFWYKEGFSFTISDEKKPGIYKGIRKVMRAEGNIWALIGATVVLSAGVSIVEFSCTAGFPVIWTNLLVVHEATGLAFLGFLLVYMLVYQMDELAIFLTAVFTLRKSKMEEKYGRILKLLGGILMLALAIVMLIDPALMNNIGSSLLVFGVAFGVTGLILLIHQVLLPKIKQRTLQSGK</sequence>
<evidence type="ECO:0000313" key="2">
    <source>
        <dbReference type="EMBL" id="SMX53763.1"/>
    </source>
</evidence>
<dbReference type="AlphaFoldDB" id="A0A1Y6K270"/>
<dbReference type="Proteomes" id="UP000195514">
    <property type="component" value="Chromosome I"/>
</dbReference>
<feature type="transmembrane region" description="Helical" evidence="1">
    <location>
        <begin position="278"/>
        <end position="295"/>
    </location>
</feature>
<keyword evidence="1" id="KW-0812">Transmembrane</keyword>
<dbReference type="EMBL" id="LT859958">
    <property type="protein sequence ID" value="SMX53763.1"/>
    <property type="molecule type" value="Genomic_DNA"/>
</dbReference>
<dbReference type="PROSITE" id="PS51354">
    <property type="entry name" value="GLUTAREDOXIN_2"/>
    <property type="match status" value="1"/>
</dbReference>
<feature type="transmembrane region" description="Helical" evidence="1">
    <location>
        <begin position="412"/>
        <end position="430"/>
    </location>
</feature>
<keyword evidence="1" id="KW-1133">Transmembrane helix</keyword>
<keyword evidence="3" id="KW-1185">Reference proteome</keyword>
<feature type="transmembrane region" description="Helical" evidence="1">
    <location>
        <begin position="244"/>
        <end position="272"/>
    </location>
</feature>
<evidence type="ECO:0000256" key="1">
    <source>
        <dbReference type="SAM" id="Phobius"/>
    </source>
</evidence>
<protein>
    <submittedName>
        <fullName evidence="2">Uncharacterized protein</fullName>
    </submittedName>
</protein>
<organism evidence="2 3">
    <name type="scientific">Candidatus Brevifilum fermentans</name>
    <dbReference type="NCBI Taxonomy" id="1986204"/>
    <lineage>
        <taxon>Bacteria</taxon>
        <taxon>Bacillati</taxon>
        <taxon>Chloroflexota</taxon>
        <taxon>Anaerolineae</taxon>
        <taxon>Anaerolineales</taxon>
        <taxon>Anaerolineaceae</taxon>
        <taxon>Candidatus Brevifilum</taxon>
    </lineage>
</organism>
<reference evidence="3" key="1">
    <citation type="submission" date="2017-05" db="EMBL/GenBank/DDBJ databases">
        <authorList>
            <person name="Kirkegaard R."/>
            <person name="Mcilroy J S."/>
        </authorList>
    </citation>
    <scope>NUCLEOTIDE SEQUENCE [LARGE SCALE GENOMIC DNA]</scope>
</reference>
<dbReference type="InterPro" id="IPR036249">
    <property type="entry name" value="Thioredoxin-like_sf"/>
</dbReference>
<name>A0A1Y6K270_9CHLR</name>
<feature type="transmembrane region" description="Helical" evidence="1">
    <location>
        <begin position="442"/>
        <end position="463"/>
    </location>
</feature>
<dbReference type="RefSeq" id="WP_087861684.1">
    <property type="nucleotide sequence ID" value="NZ_LT859958.1"/>
</dbReference>
<feature type="transmembrane region" description="Helical" evidence="1">
    <location>
        <begin position="331"/>
        <end position="360"/>
    </location>
</feature>
<proteinExistence type="predicted"/>
<evidence type="ECO:0000313" key="3">
    <source>
        <dbReference type="Proteomes" id="UP000195514"/>
    </source>
</evidence>
<accession>A0A1Y6K270</accession>